<evidence type="ECO:0000313" key="1">
    <source>
        <dbReference type="EMBL" id="KAJ5369635.1"/>
    </source>
</evidence>
<gene>
    <name evidence="1" type="ORF">N7509_014247</name>
</gene>
<protein>
    <recommendedName>
        <fullName evidence="3">NAD dependent epimerase/dehydratase</fullName>
    </recommendedName>
</protein>
<accession>A0A9W9S0G1</accession>
<dbReference type="InterPro" id="IPR040632">
    <property type="entry name" value="Sulfotransfer_4"/>
</dbReference>
<reference evidence="1" key="1">
    <citation type="submission" date="2022-12" db="EMBL/GenBank/DDBJ databases">
        <authorList>
            <person name="Petersen C."/>
        </authorList>
    </citation>
    <scope>NUCLEOTIDE SEQUENCE</scope>
    <source>
        <strain evidence="1">IBT 29677</strain>
    </source>
</reference>
<dbReference type="EMBL" id="JAPZBU010000013">
    <property type="protein sequence ID" value="KAJ5369635.1"/>
    <property type="molecule type" value="Genomic_DNA"/>
</dbReference>
<evidence type="ECO:0008006" key="3">
    <source>
        <dbReference type="Google" id="ProtNLM"/>
    </source>
</evidence>
<dbReference type="PANTHER" id="PTHR36978:SF4">
    <property type="entry name" value="P-LOOP CONTAINING NUCLEOSIDE TRIPHOSPHATE HYDROLASE PROTEIN"/>
    <property type="match status" value="1"/>
</dbReference>
<evidence type="ECO:0000313" key="2">
    <source>
        <dbReference type="Proteomes" id="UP001147747"/>
    </source>
</evidence>
<dbReference type="Proteomes" id="UP001147747">
    <property type="component" value="Unassembled WGS sequence"/>
</dbReference>
<dbReference type="SUPFAM" id="SSF52540">
    <property type="entry name" value="P-loop containing nucleoside triphosphate hydrolases"/>
    <property type="match status" value="1"/>
</dbReference>
<reference evidence="1" key="2">
    <citation type="journal article" date="2023" name="IMA Fungus">
        <title>Comparative genomic study of the Penicillium genus elucidates a diverse pangenome and 15 lateral gene transfer events.</title>
        <authorList>
            <person name="Petersen C."/>
            <person name="Sorensen T."/>
            <person name="Nielsen M.R."/>
            <person name="Sondergaard T.E."/>
            <person name="Sorensen J.L."/>
            <person name="Fitzpatrick D.A."/>
            <person name="Frisvad J.C."/>
            <person name="Nielsen K.L."/>
        </authorList>
    </citation>
    <scope>NUCLEOTIDE SEQUENCE</scope>
    <source>
        <strain evidence="1">IBT 29677</strain>
    </source>
</reference>
<dbReference type="AlphaFoldDB" id="A0A9W9S0G1"/>
<dbReference type="Pfam" id="PF17784">
    <property type="entry name" value="Sulfotransfer_4"/>
    <property type="match status" value="1"/>
</dbReference>
<proteinExistence type="predicted"/>
<comment type="caution">
    <text evidence="1">The sequence shown here is derived from an EMBL/GenBank/DDBJ whole genome shotgun (WGS) entry which is preliminary data.</text>
</comment>
<keyword evidence="2" id="KW-1185">Reference proteome</keyword>
<name>A0A9W9S0G1_9EURO</name>
<organism evidence="1 2">
    <name type="scientific">Penicillium cosmopolitanum</name>
    <dbReference type="NCBI Taxonomy" id="1131564"/>
    <lineage>
        <taxon>Eukaryota</taxon>
        <taxon>Fungi</taxon>
        <taxon>Dikarya</taxon>
        <taxon>Ascomycota</taxon>
        <taxon>Pezizomycotina</taxon>
        <taxon>Eurotiomycetes</taxon>
        <taxon>Eurotiomycetidae</taxon>
        <taxon>Eurotiales</taxon>
        <taxon>Aspergillaceae</taxon>
        <taxon>Penicillium</taxon>
    </lineage>
</organism>
<dbReference type="InterPro" id="IPR027417">
    <property type="entry name" value="P-loop_NTPase"/>
</dbReference>
<dbReference type="PANTHER" id="PTHR36978">
    <property type="entry name" value="P-LOOP CONTAINING NUCLEOTIDE TRIPHOSPHATE HYDROLASE"/>
    <property type="match status" value="1"/>
</dbReference>
<dbReference type="Gene3D" id="3.40.50.300">
    <property type="entry name" value="P-loop containing nucleotide triphosphate hydrolases"/>
    <property type="match status" value="1"/>
</dbReference>
<dbReference type="OrthoDB" id="408152at2759"/>
<dbReference type="RefSeq" id="XP_056480873.1">
    <property type="nucleotide sequence ID" value="XM_056638884.1"/>
</dbReference>
<dbReference type="GeneID" id="81377864"/>
<sequence>MEGMQVLSLGMSRTGTASMKEALRILGHDRVHHAYELYSHPDQCRQWLAAWDAKAKGLGETLDRNYWNNILAGYTAVTDMPAVCFAKELIDAYPEAKVVLIQREEEAWLRSFKSAVIDTYFDNSLITASISLFDRELMRPLHFLWSRLLAARDGFFEGTTKSQVEQNALEVYRKHNALIIAHTPPENLLLFNLEDGWKPLCAFLGMEIPQVPFPNVNEGDAVKDVVAAFTQKSMIRAVRNLFIIGVSCAAAFYLCA</sequence>